<dbReference type="RefSeq" id="WP_061873125.1">
    <property type="nucleotide sequence ID" value="NZ_CP137080.1"/>
</dbReference>
<sequence>MTIVANTFAYVIGADTHSRTHTLAVLDARTGARVDTRTFPTTPAGLSRAVAWIARRTSGLADVLVTIEGVGSYGARLARACQDAGYRVVESFPTAARERRGRGKSDEIDAELIARSVLGVDADNLRDPRQDAGVRAALRVLIGARDLINLERTRSINALTALLRTVDLGIDARASLTKKQLAAIESWRTRQEDLATATARREAIRLARRVAVCDEDLAANRDEITALVAASDAAILLDEPGIGAINAAVIIAAWSHPGRVRSEAAFAVLAGVSPVPASSGNTTRHRLNRGGDRRLNRALSSIALTRMSHHPPTRAYVERRRAEGRTTKEIRRSLKRYIARQLYRRLSEQSGLDNT</sequence>
<gene>
    <name evidence="3" type="ORF">RYJ27_09875</name>
    <name evidence="4" type="ORF">RYJ27_09885</name>
    <name evidence="5" type="ORF">RYJ27_12740</name>
</gene>
<dbReference type="InterPro" id="IPR003346">
    <property type="entry name" value="Transposase_20"/>
</dbReference>
<organism evidence="3 6">
    <name type="scientific">Microbacterium limosum</name>
    <dbReference type="NCBI Taxonomy" id="3079935"/>
    <lineage>
        <taxon>Bacteria</taxon>
        <taxon>Bacillati</taxon>
        <taxon>Actinomycetota</taxon>
        <taxon>Actinomycetes</taxon>
        <taxon>Micrococcales</taxon>
        <taxon>Microbacteriaceae</taxon>
        <taxon>Microbacterium</taxon>
    </lineage>
</organism>
<dbReference type="KEGG" id="mliy:RYJ27_09875"/>
<dbReference type="Pfam" id="PF02371">
    <property type="entry name" value="Transposase_20"/>
    <property type="match status" value="1"/>
</dbReference>
<dbReference type="GO" id="GO:0006313">
    <property type="term" value="P:DNA transposition"/>
    <property type="evidence" value="ECO:0007669"/>
    <property type="project" value="InterPro"/>
</dbReference>
<evidence type="ECO:0000259" key="1">
    <source>
        <dbReference type="Pfam" id="PF01548"/>
    </source>
</evidence>
<dbReference type="EMBL" id="CP137080">
    <property type="protein sequence ID" value="WOQ69544.1"/>
    <property type="molecule type" value="Genomic_DNA"/>
</dbReference>
<dbReference type="InterPro" id="IPR047650">
    <property type="entry name" value="Transpos_IS110"/>
</dbReference>
<reference evidence="3 6" key="1">
    <citation type="submission" date="2023-10" db="EMBL/GenBank/DDBJ databases">
        <title>Y20.</title>
        <authorList>
            <person name="Zhang G."/>
            <person name="Ding Y."/>
        </authorList>
    </citation>
    <scope>NUCLEOTIDE SEQUENCE [LARGE SCALE GENOMIC DNA]</scope>
    <source>
        <strain evidence="3 6">Y20</strain>
    </source>
</reference>
<evidence type="ECO:0000259" key="2">
    <source>
        <dbReference type="Pfam" id="PF02371"/>
    </source>
</evidence>
<dbReference type="Pfam" id="PF01548">
    <property type="entry name" value="DEDD_Tnp_IS110"/>
    <property type="match status" value="1"/>
</dbReference>
<dbReference type="KEGG" id="mliy:RYJ27_09885"/>
<dbReference type="NCBIfam" id="NF033542">
    <property type="entry name" value="transpos_IS110"/>
    <property type="match status" value="1"/>
</dbReference>
<name>A0AAU0MFS2_9MICO</name>
<evidence type="ECO:0000313" key="3">
    <source>
        <dbReference type="EMBL" id="WOQ69010.1"/>
    </source>
</evidence>
<dbReference type="Proteomes" id="UP001329313">
    <property type="component" value="Chromosome"/>
</dbReference>
<dbReference type="PANTHER" id="PTHR33055">
    <property type="entry name" value="TRANSPOSASE FOR INSERTION SEQUENCE ELEMENT IS1111A"/>
    <property type="match status" value="1"/>
</dbReference>
<protein>
    <submittedName>
        <fullName evidence="3">IS110 family transposase</fullName>
    </submittedName>
</protein>
<proteinExistence type="predicted"/>
<dbReference type="EMBL" id="CP137080">
    <property type="protein sequence ID" value="WOQ69010.1"/>
    <property type="molecule type" value="Genomic_DNA"/>
</dbReference>
<dbReference type="AlphaFoldDB" id="A0AAU0MFS2"/>
<accession>A0AAU0MFS2</accession>
<keyword evidence="6" id="KW-1185">Reference proteome</keyword>
<dbReference type="EMBL" id="CP137080">
    <property type="protein sequence ID" value="WOQ69011.1"/>
    <property type="molecule type" value="Genomic_DNA"/>
</dbReference>
<dbReference type="GO" id="GO:0004803">
    <property type="term" value="F:transposase activity"/>
    <property type="evidence" value="ECO:0007669"/>
    <property type="project" value="InterPro"/>
</dbReference>
<evidence type="ECO:0000313" key="4">
    <source>
        <dbReference type="EMBL" id="WOQ69011.1"/>
    </source>
</evidence>
<evidence type="ECO:0000313" key="6">
    <source>
        <dbReference type="Proteomes" id="UP001329313"/>
    </source>
</evidence>
<dbReference type="PANTHER" id="PTHR33055:SF16">
    <property type="entry name" value="TRANSPOSASE FOR INSERTION SEQUENCE ELEMENT IS1547"/>
    <property type="match status" value="1"/>
</dbReference>
<dbReference type="GO" id="GO:0003677">
    <property type="term" value="F:DNA binding"/>
    <property type="evidence" value="ECO:0007669"/>
    <property type="project" value="InterPro"/>
</dbReference>
<evidence type="ECO:0000313" key="5">
    <source>
        <dbReference type="EMBL" id="WOQ69544.1"/>
    </source>
</evidence>
<feature type="domain" description="Transposase IS116/IS110/IS902 C-terminal" evidence="2">
    <location>
        <begin position="234"/>
        <end position="317"/>
    </location>
</feature>
<dbReference type="InterPro" id="IPR002525">
    <property type="entry name" value="Transp_IS110-like_N"/>
</dbReference>
<dbReference type="KEGG" id="mliy:RYJ27_12740"/>
<feature type="domain" description="Transposase IS110-like N-terminal" evidence="1">
    <location>
        <begin position="12"/>
        <end position="165"/>
    </location>
</feature>